<dbReference type="OrthoDB" id="9784878at2"/>
<dbReference type="GO" id="GO:0006270">
    <property type="term" value="P:DNA replication initiation"/>
    <property type="evidence" value="ECO:0007669"/>
    <property type="project" value="TreeGrafter"/>
</dbReference>
<dbReference type="InterPro" id="IPR027417">
    <property type="entry name" value="P-loop_NTPase"/>
</dbReference>
<evidence type="ECO:0000256" key="1">
    <source>
        <dbReference type="SAM" id="MobiDB-lite"/>
    </source>
</evidence>
<dbReference type="GO" id="GO:0032297">
    <property type="term" value="P:negative regulation of DNA-templated DNA replication initiation"/>
    <property type="evidence" value="ECO:0007669"/>
    <property type="project" value="InterPro"/>
</dbReference>
<dbReference type="Gene3D" id="1.10.8.60">
    <property type="match status" value="1"/>
</dbReference>
<dbReference type="Gene3D" id="3.40.50.300">
    <property type="entry name" value="P-loop containing nucleotide triphosphate hydrolases"/>
    <property type="match status" value="1"/>
</dbReference>
<dbReference type="EMBL" id="VWXX01000004">
    <property type="protein sequence ID" value="KAA6186574.1"/>
    <property type="molecule type" value="Genomic_DNA"/>
</dbReference>
<evidence type="ECO:0000313" key="4">
    <source>
        <dbReference type="Proteomes" id="UP000322981"/>
    </source>
</evidence>
<dbReference type="NCBIfam" id="TIGR03420">
    <property type="entry name" value="DnaA_homol_Hda"/>
    <property type="match status" value="1"/>
</dbReference>
<sequence>MVNQLALALRLPEPGGFERFVADGNAEPLAALQAWAAAEGQRYLYLHGPAGSGKSHLLQAACRAVADRGGSTIYLPLDQPDLLPAILEDLEQCSAVVIDAIDQKAGDAVWERGLFDLYNRLQERNRRLLVAARVPPTNLGLGLPDLRSRLSAGAAYALRALDETGCARLLQRGARQHGLLLDDAAVSYILNRCPRNPAALWRLLADLDRLSLERQRALTVRAIGDLLGLRPPAAGRTTDGIGSAPDLGDNSAGGQGQPQNQNDSRLENQRDSQVNA</sequence>
<feature type="domain" description="Hda lid" evidence="2">
    <location>
        <begin position="167"/>
        <end position="220"/>
    </location>
</feature>
<dbReference type="SUPFAM" id="SSF52540">
    <property type="entry name" value="P-loop containing nucleoside triphosphate hydrolases"/>
    <property type="match status" value="1"/>
</dbReference>
<dbReference type="Pfam" id="PF22688">
    <property type="entry name" value="Hda_lid"/>
    <property type="match status" value="1"/>
</dbReference>
<organism evidence="3 4">
    <name type="scientific">Thiohalocapsa marina</name>
    <dbReference type="NCBI Taxonomy" id="424902"/>
    <lineage>
        <taxon>Bacteria</taxon>
        <taxon>Pseudomonadati</taxon>
        <taxon>Pseudomonadota</taxon>
        <taxon>Gammaproteobacteria</taxon>
        <taxon>Chromatiales</taxon>
        <taxon>Chromatiaceae</taxon>
        <taxon>Thiohalocapsa</taxon>
    </lineage>
</organism>
<proteinExistence type="predicted"/>
<dbReference type="Proteomes" id="UP000322981">
    <property type="component" value="Unassembled WGS sequence"/>
</dbReference>
<protein>
    <submittedName>
        <fullName evidence="3">DnaA regulatory inactivator Hda</fullName>
    </submittedName>
</protein>
<gene>
    <name evidence="3" type="primary">hda</name>
    <name evidence="3" type="ORF">F2Q65_04140</name>
</gene>
<feature type="region of interest" description="Disordered" evidence="1">
    <location>
        <begin position="234"/>
        <end position="276"/>
    </location>
</feature>
<comment type="caution">
    <text evidence="3">The sequence shown here is derived from an EMBL/GenBank/DDBJ whole genome shotgun (WGS) entry which is preliminary data.</text>
</comment>
<dbReference type="PANTHER" id="PTHR30050">
    <property type="entry name" value="CHROMOSOMAL REPLICATION INITIATOR PROTEIN DNAA"/>
    <property type="match status" value="1"/>
</dbReference>
<name>A0A5M8FPZ6_9GAMM</name>
<accession>A0A5M8FPZ6</accession>
<evidence type="ECO:0000313" key="3">
    <source>
        <dbReference type="EMBL" id="KAA6186574.1"/>
    </source>
</evidence>
<dbReference type="AlphaFoldDB" id="A0A5M8FPZ6"/>
<keyword evidence="4" id="KW-1185">Reference proteome</keyword>
<reference evidence="3 4" key="1">
    <citation type="submission" date="2019-09" db="EMBL/GenBank/DDBJ databases">
        <title>Whole-genome sequence of the purple sulfur bacterium Thiohalocapsa marina DSM 19078.</title>
        <authorList>
            <person name="Kyndt J.A."/>
            <person name="Meyer T.E."/>
        </authorList>
    </citation>
    <scope>NUCLEOTIDE SEQUENCE [LARGE SCALE GENOMIC DNA]</scope>
    <source>
        <strain evidence="3 4">DSM 19078</strain>
    </source>
</reference>
<dbReference type="InterPro" id="IPR017788">
    <property type="entry name" value="Hda"/>
</dbReference>
<evidence type="ECO:0000259" key="2">
    <source>
        <dbReference type="Pfam" id="PF22688"/>
    </source>
</evidence>
<dbReference type="InterPro" id="IPR055199">
    <property type="entry name" value="Hda_lid"/>
</dbReference>
<dbReference type="PANTHER" id="PTHR30050:SF5">
    <property type="entry name" value="DNAA REGULATORY INACTIVATOR HDA"/>
    <property type="match status" value="1"/>
</dbReference>